<evidence type="ECO:0000313" key="2">
    <source>
        <dbReference type="Proteomes" id="UP001597128"/>
    </source>
</evidence>
<dbReference type="RefSeq" id="WP_379058847.1">
    <property type="nucleotide sequence ID" value="NZ_JBHTKB010000003.1"/>
</dbReference>
<comment type="caution">
    <text evidence="1">The sequence shown here is derived from an EMBL/GenBank/DDBJ whole genome shotgun (WGS) entry which is preliminary data.</text>
</comment>
<protein>
    <submittedName>
        <fullName evidence="1">DUF2789 domain-containing protein</fullName>
    </submittedName>
</protein>
<dbReference type="Proteomes" id="UP001597128">
    <property type="component" value="Unassembled WGS sequence"/>
</dbReference>
<sequence length="78" mass="8759">MEATLHTLNNLFAQLGLPSSDAEIESFIQTHSQLASYISLADASYWTPAQAAFLREEILKDADWAEVIDQLNARLHKK</sequence>
<accession>A0ABW3FB59</accession>
<dbReference type="InterPro" id="IPR038086">
    <property type="entry name" value="DUF2789_sf"/>
</dbReference>
<reference evidence="2" key="1">
    <citation type="journal article" date="2019" name="Int. J. Syst. Evol. Microbiol.">
        <title>The Global Catalogue of Microorganisms (GCM) 10K type strain sequencing project: providing services to taxonomists for standard genome sequencing and annotation.</title>
        <authorList>
            <consortium name="The Broad Institute Genomics Platform"/>
            <consortium name="The Broad Institute Genome Sequencing Center for Infectious Disease"/>
            <person name="Wu L."/>
            <person name="Ma J."/>
        </authorList>
    </citation>
    <scope>NUCLEOTIDE SEQUENCE [LARGE SCALE GENOMIC DNA]</scope>
    <source>
        <strain evidence="2">CCUG 58412</strain>
    </source>
</reference>
<dbReference type="Pfam" id="PF10982">
    <property type="entry name" value="DUF2789"/>
    <property type="match status" value="1"/>
</dbReference>
<proteinExistence type="predicted"/>
<gene>
    <name evidence="1" type="ORF">ACFQ1Z_14095</name>
</gene>
<dbReference type="InterPro" id="IPR021250">
    <property type="entry name" value="DUF2789"/>
</dbReference>
<dbReference type="Gene3D" id="1.10.10.1130">
    <property type="entry name" value="Uncharacterised protein PF10982, DUF2789"/>
    <property type="match status" value="1"/>
</dbReference>
<name>A0ABW3FB59_9PROT</name>
<dbReference type="EMBL" id="JBHTKB010000003">
    <property type="protein sequence ID" value="MFD0914688.1"/>
    <property type="molecule type" value="Genomic_DNA"/>
</dbReference>
<keyword evidence="2" id="KW-1185">Reference proteome</keyword>
<evidence type="ECO:0000313" key="1">
    <source>
        <dbReference type="EMBL" id="MFD0914688.1"/>
    </source>
</evidence>
<organism evidence="1 2">
    <name type="scientific">Methylophilus luteus</name>
    <dbReference type="NCBI Taxonomy" id="640108"/>
    <lineage>
        <taxon>Bacteria</taxon>
        <taxon>Pseudomonadati</taxon>
        <taxon>Pseudomonadota</taxon>
        <taxon>Betaproteobacteria</taxon>
        <taxon>Nitrosomonadales</taxon>
        <taxon>Methylophilaceae</taxon>
        <taxon>Methylophilus</taxon>
    </lineage>
</organism>